<dbReference type="Gene3D" id="1.20.140.10">
    <property type="entry name" value="Butyryl-CoA Dehydrogenase, subunit A, domain 3"/>
    <property type="match status" value="1"/>
</dbReference>
<dbReference type="CDD" id="cd00567">
    <property type="entry name" value="ACAD"/>
    <property type="match status" value="1"/>
</dbReference>
<name>A0A0F9FHD2_9ZZZZ</name>
<dbReference type="InterPro" id="IPR046373">
    <property type="entry name" value="Acyl-CoA_Oxase/DH_mid-dom_sf"/>
</dbReference>
<reference evidence="8" key="1">
    <citation type="journal article" date="2015" name="Nature">
        <title>Complex archaea that bridge the gap between prokaryotes and eukaryotes.</title>
        <authorList>
            <person name="Spang A."/>
            <person name="Saw J.H."/>
            <person name="Jorgensen S.L."/>
            <person name="Zaremba-Niedzwiedzka K."/>
            <person name="Martijn J."/>
            <person name="Lind A.E."/>
            <person name="van Eijk R."/>
            <person name="Schleper C."/>
            <person name="Guy L."/>
            <person name="Ettema T.J."/>
        </authorList>
    </citation>
    <scope>NUCLEOTIDE SEQUENCE</scope>
</reference>
<dbReference type="InterPro" id="IPR009100">
    <property type="entry name" value="AcylCoA_DH/oxidase_NM_dom_sf"/>
</dbReference>
<dbReference type="InterPro" id="IPR036250">
    <property type="entry name" value="AcylCo_DH-like_C"/>
</dbReference>
<comment type="caution">
    <text evidence="8">The sequence shown here is derived from an EMBL/GenBank/DDBJ whole genome shotgun (WGS) entry which is preliminary data.</text>
</comment>
<dbReference type="InterPro" id="IPR009075">
    <property type="entry name" value="AcylCo_DH/oxidase_C"/>
</dbReference>
<evidence type="ECO:0008006" key="9">
    <source>
        <dbReference type="Google" id="ProtNLM"/>
    </source>
</evidence>
<dbReference type="InterPro" id="IPR013786">
    <property type="entry name" value="AcylCoA_DH/ox_N"/>
</dbReference>
<dbReference type="EMBL" id="LAZR01030413">
    <property type="protein sequence ID" value="KKL56680.1"/>
    <property type="molecule type" value="Genomic_DNA"/>
</dbReference>
<evidence type="ECO:0000256" key="4">
    <source>
        <dbReference type="ARBA" id="ARBA00022827"/>
    </source>
</evidence>
<evidence type="ECO:0000313" key="8">
    <source>
        <dbReference type="EMBL" id="KKL56680.1"/>
    </source>
</evidence>
<dbReference type="AlphaFoldDB" id="A0A0F9FHD2"/>
<dbReference type="Pfam" id="PF02770">
    <property type="entry name" value="Acyl-CoA_dh_M"/>
    <property type="match status" value="1"/>
</dbReference>
<dbReference type="InterPro" id="IPR037069">
    <property type="entry name" value="AcylCoA_DH/ox_N_sf"/>
</dbReference>
<organism evidence="8">
    <name type="scientific">marine sediment metagenome</name>
    <dbReference type="NCBI Taxonomy" id="412755"/>
    <lineage>
        <taxon>unclassified sequences</taxon>
        <taxon>metagenomes</taxon>
        <taxon>ecological metagenomes</taxon>
    </lineage>
</organism>
<dbReference type="SUPFAM" id="SSF47203">
    <property type="entry name" value="Acyl-CoA dehydrogenase C-terminal domain-like"/>
    <property type="match status" value="1"/>
</dbReference>
<dbReference type="InterPro" id="IPR006091">
    <property type="entry name" value="Acyl-CoA_Oxase/DH_mid-dom"/>
</dbReference>
<dbReference type="Gene3D" id="2.40.110.10">
    <property type="entry name" value="Butyryl-CoA Dehydrogenase, subunit A, domain 2"/>
    <property type="match status" value="1"/>
</dbReference>
<evidence type="ECO:0000256" key="1">
    <source>
        <dbReference type="ARBA" id="ARBA00001974"/>
    </source>
</evidence>
<dbReference type="Pfam" id="PF00441">
    <property type="entry name" value="Acyl-CoA_dh_1"/>
    <property type="match status" value="1"/>
</dbReference>
<dbReference type="PANTHER" id="PTHR43884">
    <property type="entry name" value="ACYL-COA DEHYDROGENASE"/>
    <property type="match status" value="1"/>
</dbReference>
<evidence type="ECO:0000256" key="2">
    <source>
        <dbReference type="ARBA" id="ARBA00009347"/>
    </source>
</evidence>
<dbReference type="Pfam" id="PF02771">
    <property type="entry name" value="Acyl-CoA_dh_N"/>
    <property type="match status" value="1"/>
</dbReference>
<keyword evidence="3" id="KW-0285">Flavoprotein</keyword>
<sequence>MTQPFLDQVATFAANRVAPAAGAWSTGATPEPDLYHEAAMLGLLGVEVPVAQGGRGYDFPTRAAAYARMAGADFGFAMSLVNTHNIALRLSEDAPRAAQERYLPALLEGRMSACTALTEPSTGSDFAAIRTTARQTDAGWLLNGEKTWIINGRHASLSIVYAQCKEIGDSSGIAAFLVDLEARGVTRYATESAFSQTSMGTGGFKLCDVSLAPDALMAAPGTAFKAILTEINAARSYVAAMCNGMVRAALDTTQRYGAQRMSFGKPLNAIPSWQANFATVEMALAEAEAITAEATELIARKADAQGAAAEAKIAAVMRAQTSLPVLLQLMGAEGLRPEHPFTRHIGAAQIAGFTDGATNILKDRVAKLAARKEP</sequence>
<feature type="domain" description="Acyl-CoA oxidase/dehydrogenase middle" evidence="6">
    <location>
        <begin position="114"/>
        <end position="206"/>
    </location>
</feature>
<dbReference type="Gene3D" id="1.10.540.10">
    <property type="entry name" value="Acyl-CoA dehydrogenase/oxidase, N-terminal domain"/>
    <property type="match status" value="1"/>
</dbReference>
<feature type="domain" description="Acyl-CoA dehydrogenase/oxidase C-terminal" evidence="5">
    <location>
        <begin position="224"/>
        <end position="367"/>
    </location>
</feature>
<dbReference type="GO" id="GO:0050660">
    <property type="term" value="F:flavin adenine dinucleotide binding"/>
    <property type="evidence" value="ECO:0007669"/>
    <property type="project" value="InterPro"/>
</dbReference>
<gene>
    <name evidence="8" type="ORF">LCGC14_2243000</name>
</gene>
<feature type="domain" description="Acyl-CoA dehydrogenase/oxidase N-terminal" evidence="7">
    <location>
        <begin position="5"/>
        <end position="109"/>
    </location>
</feature>
<evidence type="ECO:0000259" key="6">
    <source>
        <dbReference type="Pfam" id="PF02770"/>
    </source>
</evidence>
<dbReference type="PANTHER" id="PTHR43884:SF12">
    <property type="entry name" value="ISOVALERYL-COA DEHYDROGENASE, MITOCHONDRIAL-RELATED"/>
    <property type="match status" value="1"/>
</dbReference>
<evidence type="ECO:0000259" key="7">
    <source>
        <dbReference type="Pfam" id="PF02771"/>
    </source>
</evidence>
<accession>A0A0F9FHD2</accession>
<evidence type="ECO:0000256" key="3">
    <source>
        <dbReference type="ARBA" id="ARBA00022630"/>
    </source>
</evidence>
<protein>
    <recommendedName>
        <fullName evidence="9">Acyl-CoA dehydrogenase</fullName>
    </recommendedName>
</protein>
<dbReference type="SUPFAM" id="SSF56645">
    <property type="entry name" value="Acyl-CoA dehydrogenase NM domain-like"/>
    <property type="match status" value="1"/>
</dbReference>
<dbReference type="GO" id="GO:0003995">
    <property type="term" value="F:acyl-CoA dehydrogenase activity"/>
    <property type="evidence" value="ECO:0007669"/>
    <property type="project" value="TreeGrafter"/>
</dbReference>
<proteinExistence type="inferred from homology"/>
<comment type="similarity">
    <text evidence="2">Belongs to the acyl-CoA dehydrogenase family.</text>
</comment>
<comment type="cofactor">
    <cofactor evidence="1">
        <name>FAD</name>
        <dbReference type="ChEBI" id="CHEBI:57692"/>
    </cofactor>
</comment>
<keyword evidence="4" id="KW-0274">FAD</keyword>
<evidence type="ECO:0000259" key="5">
    <source>
        <dbReference type="Pfam" id="PF00441"/>
    </source>
</evidence>